<comment type="similarity">
    <text evidence="1">Belongs to the UPF0047 family.</text>
</comment>
<evidence type="ECO:0000256" key="1">
    <source>
        <dbReference type="ARBA" id="ARBA00005534"/>
    </source>
</evidence>
<evidence type="ECO:0000313" key="3">
    <source>
        <dbReference type="Proteomes" id="UP000032809"/>
    </source>
</evidence>
<name>A0A0C7P0N8_DEFTU</name>
<dbReference type="RefSeq" id="WP_045087349.1">
    <property type="nucleotide sequence ID" value="NZ_LN824141.1"/>
</dbReference>
<sequence>MVYSYSLKTRRREELIDITDYVRDSIKKSNLSDGILVVFVPHTTAAVTINENADPSVKKDITTFLAEKVPQSSHFSHVEGNADSHIKSSLIGPSLTLIVEDGKLLLGTWQGIYFYEFDGPRNRTFLIKTING</sequence>
<dbReference type="OrthoDB" id="9801725at2"/>
<gene>
    <name evidence="2" type="ORF">DTL3_0462</name>
</gene>
<dbReference type="Gene3D" id="2.60.120.460">
    <property type="entry name" value="YjbQ-like"/>
    <property type="match status" value="1"/>
</dbReference>
<dbReference type="HOGENOM" id="CLU_096980_1_1_0"/>
<dbReference type="PANTHER" id="PTHR30615">
    <property type="entry name" value="UNCHARACTERIZED PROTEIN YJBQ-RELATED"/>
    <property type="match status" value="1"/>
</dbReference>
<dbReference type="PIRSF" id="PIRSF004681">
    <property type="entry name" value="UCP004681"/>
    <property type="match status" value="1"/>
</dbReference>
<dbReference type="EMBL" id="LN824141">
    <property type="protein sequence ID" value="CEP77785.1"/>
    <property type="molecule type" value="Genomic_DNA"/>
</dbReference>
<reference evidence="3" key="1">
    <citation type="submission" date="2014-11" db="EMBL/GenBank/DDBJ databases">
        <authorList>
            <person name="Wibberg D."/>
        </authorList>
    </citation>
    <scope>NUCLEOTIDE SEQUENCE [LARGE SCALE GENOMIC DNA]</scope>
    <source>
        <strain evidence="3">L3</strain>
    </source>
</reference>
<accession>A0A0C7P0N8</accession>
<dbReference type="SUPFAM" id="SSF111038">
    <property type="entry name" value="YjbQ-like"/>
    <property type="match status" value="1"/>
</dbReference>
<keyword evidence="3" id="KW-1185">Reference proteome</keyword>
<dbReference type="NCBIfam" id="TIGR00149">
    <property type="entry name" value="TIGR00149_YjbQ"/>
    <property type="match status" value="1"/>
</dbReference>
<dbReference type="PATRIC" id="fig|1006576.9.peg.454"/>
<dbReference type="Pfam" id="PF01894">
    <property type="entry name" value="YjbQ"/>
    <property type="match status" value="1"/>
</dbReference>
<dbReference type="PANTHER" id="PTHR30615:SF8">
    <property type="entry name" value="UPF0047 PROTEIN C4A8.02C"/>
    <property type="match status" value="1"/>
</dbReference>
<organism evidence="2 3">
    <name type="scientific">Defluviitoga tunisiensis</name>
    <dbReference type="NCBI Taxonomy" id="1006576"/>
    <lineage>
        <taxon>Bacteria</taxon>
        <taxon>Thermotogati</taxon>
        <taxon>Thermotogota</taxon>
        <taxon>Thermotogae</taxon>
        <taxon>Petrotogales</taxon>
        <taxon>Petrotogaceae</taxon>
        <taxon>Defluviitoga</taxon>
    </lineage>
</organism>
<proteinExistence type="inferred from homology"/>
<dbReference type="PROSITE" id="PS01314">
    <property type="entry name" value="UPF0047"/>
    <property type="match status" value="1"/>
</dbReference>
<evidence type="ECO:0000313" key="2">
    <source>
        <dbReference type="EMBL" id="CEP77785.1"/>
    </source>
</evidence>
<dbReference type="InterPro" id="IPR001602">
    <property type="entry name" value="UPF0047_YjbQ-like"/>
</dbReference>
<dbReference type="Proteomes" id="UP000032809">
    <property type="component" value="Chromosome I"/>
</dbReference>
<dbReference type="STRING" id="1006576.DTL3_0462"/>
<protein>
    <submittedName>
        <fullName evidence="2">Putative conserved protein</fullName>
    </submittedName>
</protein>
<dbReference type="KEGG" id="dtn:DTL3_0462"/>
<dbReference type="InterPro" id="IPR035917">
    <property type="entry name" value="YjbQ-like_sf"/>
</dbReference>
<dbReference type="AlphaFoldDB" id="A0A0C7P0N8"/>